<dbReference type="EMBL" id="RJSG01000003">
    <property type="protein sequence ID" value="RNL77526.1"/>
    <property type="molecule type" value="Genomic_DNA"/>
</dbReference>
<feature type="compositionally biased region" description="Acidic residues" evidence="1">
    <location>
        <begin position="250"/>
        <end position="259"/>
    </location>
</feature>
<proteinExistence type="predicted"/>
<evidence type="ECO:0000313" key="3">
    <source>
        <dbReference type="Proteomes" id="UP000277094"/>
    </source>
</evidence>
<keyword evidence="3" id="KW-1185">Reference proteome</keyword>
<comment type="caution">
    <text evidence="2">The sequence shown here is derived from an EMBL/GenBank/DDBJ whole genome shotgun (WGS) entry which is preliminary data.</text>
</comment>
<reference evidence="2 3" key="1">
    <citation type="submission" date="2018-11" db="EMBL/GenBank/DDBJ databases">
        <authorList>
            <person name="Li F."/>
        </authorList>
    </citation>
    <scope>NUCLEOTIDE SEQUENCE [LARGE SCALE GENOMIC DNA]</scope>
    <source>
        <strain evidence="2 3">KIS18-7</strain>
    </source>
</reference>
<feature type="compositionally biased region" description="Acidic residues" evidence="1">
    <location>
        <begin position="175"/>
        <end position="190"/>
    </location>
</feature>
<accession>A0A3N0DQ09</accession>
<evidence type="ECO:0000256" key="1">
    <source>
        <dbReference type="SAM" id="MobiDB-lite"/>
    </source>
</evidence>
<name>A0A3N0DQ09_9ACTN</name>
<feature type="non-terminal residue" evidence="2">
    <location>
        <position position="296"/>
    </location>
</feature>
<feature type="region of interest" description="Disordered" evidence="1">
    <location>
        <begin position="1"/>
        <end position="144"/>
    </location>
</feature>
<feature type="compositionally biased region" description="Basic residues" evidence="1">
    <location>
        <begin position="199"/>
        <end position="208"/>
    </location>
</feature>
<gene>
    <name evidence="2" type="ORF">EFL95_16000</name>
</gene>
<dbReference type="RefSeq" id="WP_183407218.1">
    <property type="nucleotide sequence ID" value="NZ_RJSG01000003.1"/>
</dbReference>
<feature type="compositionally biased region" description="Acidic residues" evidence="1">
    <location>
        <begin position="228"/>
        <end position="240"/>
    </location>
</feature>
<feature type="region of interest" description="Disordered" evidence="1">
    <location>
        <begin position="164"/>
        <end position="296"/>
    </location>
</feature>
<evidence type="ECO:0000313" key="2">
    <source>
        <dbReference type="EMBL" id="RNL77526.1"/>
    </source>
</evidence>
<organism evidence="2 3">
    <name type="scientific">Nocardioides marmorisolisilvae</name>
    <dbReference type="NCBI Taxonomy" id="1542737"/>
    <lineage>
        <taxon>Bacteria</taxon>
        <taxon>Bacillati</taxon>
        <taxon>Actinomycetota</taxon>
        <taxon>Actinomycetes</taxon>
        <taxon>Propionibacteriales</taxon>
        <taxon>Nocardioidaceae</taxon>
        <taxon>Nocardioides</taxon>
    </lineage>
</organism>
<dbReference type="Proteomes" id="UP000277094">
    <property type="component" value="Unassembled WGS sequence"/>
</dbReference>
<feature type="compositionally biased region" description="Low complexity" evidence="1">
    <location>
        <begin position="9"/>
        <end position="25"/>
    </location>
</feature>
<protein>
    <submittedName>
        <fullName evidence="2">Uncharacterized protein</fullName>
    </submittedName>
</protein>
<dbReference type="AlphaFoldDB" id="A0A3N0DQ09"/>
<sequence>MARGRRAGSEPVPEPTAETPAPSSSHAHEGDEVIDPLRIAFEGLEDVQEEEGSVKGQAVQREELAPYDPLATLSAAMDEEDAGGGPVNDEPEQTQRRGLFGRRNRPKAEQGPMSAPLTPPVLNGEDPLATPAPVVPEPPAADAPRVTTWADDVADDTFAGQAWATGEIPRVVEETPAEEPEAEAVTEEAEAGTPEPAARRRRAGRRRRGAEDADEVDEPISDQPAEAEILENLELTDPETSEPVVHVEDAAWDTEEDGGEQPASFLTSYLGDEPSEDEPAQAAEPVTDDADRIAAE</sequence>